<dbReference type="InterPro" id="IPR023614">
    <property type="entry name" value="Porin_dom_sf"/>
</dbReference>
<evidence type="ECO:0000313" key="4">
    <source>
        <dbReference type="Proteomes" id="UP000217257"/>
    </source>
</evidence>
<protein>
    <submittedName>
        <fullName evidence="3">Uncharacterized protein</fullName>
    </submittedName>
</protein>
<dbReference type="Gene3D" id="2.40.160.10">
    <property type="entry name" value="Porin"/>
    <property type="match status" value="1"/>
</dbReference>
<proteinExistence type="predicted"/>
<reference evidence="3 4" key="1">
    <citation type="submission" date="2017-06" db="EMBL/GenBank/DDBJ databases">
        <title>Sequencing and comparative analysis of myxobacterial genomes.</title>
        <authorList>
            <person name="Rupp O."/>
            <person name="Goesmann A."/>
            <person name="Sogaard-Andersen L."/>
        </authorList>
    </citation>
    <scope>NUCLEOTIDE SEQUENCE [LARGE SCALE GENOMIC DNA]</scope>
    <source>
        <strain evidence="3 4">DSM 52655</strain>
    </source>
</reference>
<feature type="compositionally biased region" description="Basic and acidic residues" evidence="1">
    <location>
        <begin position="245"/>
        <end position="254"/>
    </location>
</feature>
<organism evidence="3 4">
    <name type="scientific">Cystobacter fuscus</name>
    <dbReference type="NCBI Taxonomy" id="43"/>
    <lineage>
        <taxon>Bacteria</taxon>
        <taxon>Pseudomonadati</taxon>
        <taxon>Myxococcota</taxon>
        <taxon>Myxococcia</taxon>
        <taxon>Myxococcales</taxon>
        <taxon>Cystobacterineae</taxon>
        <taxon>Archangiaceae</taxon>
        <taxon>Cystobacter</taxon>
    </lineage>
</organism>
<dbReference type="RefSeq" id="WP_232537595.1">
    <property type="nucleotide sequence ID" value="NZ_CP022098.1"/>
</dbReference>
<evidence type="ECO:0000313" key="3">
    <source>
        <dbReference type="EMBL" id="ATB37740.1"/>
    </source>
</evidence>
<accession>A0A250J2I6</accession>
<dbReference type="Proteomes" id="UP000217257">
    <property type="component" value="Chromosome"/>
</dbReference>
<name>A0A250J2I6_9BACT</name>
<gene>
    <name evidence="3" type="ORF">CYFUS_003165</name>
</gene>
<feature type="chain" id="PRO_5012783931" evidence="2">
    <location>
        <begin position="19"/>
        <end position="391"/>
    </location>
</feature>
<evidence type="ECO:0000256" key="2">
    <source>
        <dbReference type="SAM" id="SignalP"/>
    </source>
</evidence>
<feature type="region of interest" description="Disordered" evidence="1">
    <location>
        <begin position="245"/>
        <end position="264"/>
    </location>
</feature>
<keyword evidence="2" id="KW-0732">Signal</keyword>
<sequence length="391" mass="42372">MMRATLLMLALVLVPARAAAQLSWFRPLLVGELDYRVYSDEVEGEQGFALGRFRLGMAARPTSWFQAVGTIEWALEKPAIVDALVIFTPNDSVRLRLGHGKTPLFASARDVTIEALPIPELSLPVRAMWPGRDLGLEAQWSPRTLPLEAWVRVGNGSRSPLGNDNTSPSLDARVDGLLGGTLWGLRMGAGVHVEDAFDRAGIGGTTPTGFLFYRPVPVSGARWVTEAHALFWSGPLRLLAEGALAREERSRDTDGNPQTPREPLPAIRARGAALEASWMVRGTRPRATDWPEGPPAGEEGAWGGGAVEVTARAEWLGVGLGAPDVTPGGARGGAVAVRWWATEFLAVGTTGSLLRYDSPPLEAPERRYSWLVLTRVTVSLRQPIDRKFPKN</sequence>
<dbReference type="KEGG" id="cfus:CYFUS_003165"/>
<evidence type="ECO:0000256" key="1">
    <source>
        <dbReference type="SAM" id="MobiDB-lite"/>
    </source>
</evidence>
<feature type="signal peptide" evidence="2">
    <location>
        <begin position="1"/>
        <end position="18"/>
    </location>
</feature>
<dbReference type="EMBL" id="CP022098">
    <property type="protein sequence ID" value="ATB37740.1"/>
    <property type="molecule type" value="Genomic_DNA"/>
</dbReference>
<dbReference type="AlphaFoldDB" id="A0A250J2I6"/>